<reference evidence="2" key="1">
    <citation type="submission" date="2023-08" db="EMBL/GenBank/DDBJ databases">
        <title>A de novo genome assembly of Solanum verrucosum Schlechtendal, a Mexican diploid species geographically isolated from the other diploid A-genome species in potato relatives.</title>
        <authorList>
            <person name="Hosaka K."/>
        </authorList>
    </citation>
    <scope>NUCLEOTIDE SEQUENCE</scope>
    <source>
        <tissue evidence="2">Young leaves</tissue>
    </source>
</reference>
<dbReference type="Gene3D" id="1.10.340.70">
    <property type="match status" value="1"/>
</dbReference>
<accession>A0AAF0QG72</accession>
<dbReference type="PANTHER" id="PTHR45835:SF108">
    <property type="entry name" value="INTEGRASE ZINC-BINDING DOMAIN-CONTAINING PROTEIN"/>
    <property type="match status" value="1"/>
</dbReference>
<dbReference type="Proteomes" id="UP001234989">
    <property type="component" value="Chromosome 3"/>
</dbReference>
<proteinExistence type="predicted"/>
<dbReference type="EMBL" id="CP133614">
    <property type="protein sequence ID" value="WMV19339.1"/>
    <property type="molecule type" value="Genomic_DNA"/>
</dbReference>
<keyword evidence="3" id="KW-1185">Reference proteome</keyword>
<dbReference type="Pfam" id="PF17921">
    <property type="entry name" value="Integrase_H2C2"/>
    <property type="match status" value="1"/>
</dbReference>
<name>A0AAF0QG72_SOLVR</name>
<protein>
    <recommendedName>
        <fullName evidence="1">Integrase zinc-binding domain-containing protein</fullName>
    </recommendedName>
</protein>
<gene>
    <name evidence="2" type="ORF">MTR67_012724</name>
</gene>
<evidence type="ECO:0000313" key="2">
    <source>
        <dbReference type="EMBL" id="WMV19339.1"/>
    </source>
</evidence>
<evidence type="ECO:0000259" key="1">
    <source>
        <dbReference type="Pfam" id="PF17921"/>
    </source>
</evidence>
<evidence type="ECO:0000313" key="3">
    <source>
        <dbReference type="Proteomes" id="UP001234989"/>
    </source>
</evidence>
<feature type="domain" description="Integrase zinc-binding" evidence="1">
    <location>
        <begin position="2"/>
        <end position="52"/>
    </location>
</feature>
<organism evidence="2 3">
    <name type="scientific">Solanum verrucosum</name>
    <dbReference type="NCBI Taxonomy" id="315347"/>
    <lineage>
        <taxon>Eukaryota</taxon>
        <taxon>Viridiplantae</taxon>
        <taxon>Streptophyta</taxon>
        <taxon>Embryophyta</taxon>
        <taxon>Tracheophyta</taxon>
        <taxon>Spermatophyta</taxon>
        <taxon>Magnoliopsida</taxon>
        <taxon>eudicotyledons</taxon>
        <taxon>Gunneridae</taxon>
        <taxon>Pentapetalae</taxon>
        <taxon>asterids</taxon>
        <taxon>lamiids</taxon>
        <taxon>Solanales</taxon>
        <taxon>Solanaceae</taxon>
        <taxon>Solanoideae</taxon>
        <taxon>Solaneae</taxon>
        <taxon>Solanum</taxon>
    </lineage>
</organism>
<sequence length="103" mass="12352">MILEEAYCSDYSIHPEEAKMYHDMKQHYWWCGMKKDIVDFVAKCLNYQQVKYEHQRSGGSMQRMPIPEWKWDRITMDLVIGLPLTLGKFDSMWVIPSHHISSR</sequence>
<dbReference type="PANTHER" id="PTHR45835">
    <property type="entry name" value="YALI0A06105P"/>
    <property type="match status" value="1"/>
</dbReference>
<dbReference type="AlphaFoldDB" id="A0AAF0QG72"/>
<dbReference type="InterPro" id="IPR041588">
    <property type="entry name" value="Integrase_H2C2"/>
</dbReference>